<evidence type="ECO:0000256" key="19">
    <source>
        <dbReference type="SAM" id="MobiDB-lite"/>
    </source>
</evidence>
<feature type="region of interest" description="Disordered" evidence="19">
    <location>
        <begin position="1"/>
        <end position="27"/>
    </location>
</feature>
<dbReference type="SUPFAM" id="SSF90112">
    <property type="entry name" value="Neurotransmitter-gated ion-channel transmembrane pore"/>
    <property type="match status" value="1"/>
</dbReference>
<proteinExistence type="inferred from homology"/>
<feature type="transmembrane region" description="Helical" evidence="18">
    <location>
        <begin position="351"/>
        <end position="373"/>
    </location>
</feature>
<dbReference type="NCBIfam" id="TIGR00860">
    <property type="entry name" value="LIC"/>
    <property type="match status" value="1"/>
</dbReference>
<keyword evidence="13" id="KW-0868">Chloride</keyword>
<evidence type="ECO:0000256" key="13">
    <source>
        <dbReference type="ARBA" id="ARBA00023214"/>
    </source>
</evidence>
<evidence type="ECO:0008006" key="24">
    <source>
        <dbReference type="Google" id="ProtNLM"/>
    </source>
</evidence>
<dbReference type="InterPro" id="IPR001390">
    <property type="entry name" value="GABAAa_rcpt"/>
</dbReference>
<keyword evidence="14" id="KW-0628">Postsynaptic cell membrane</keyword>
<evidence type="ECO:0000256" key="14">
    <source>
        <dbReference type="ARBA" id="ARBA00023257"/>
    </source>
</evidence>
<evidence type="ECO:0000256" key="16">
    <source>
        <dbReference type="ARBA" id="ARBA00023303"/>
    </source>
</evidence>
<keyword evidence="11" id="KW-0869">Chloride channel</keyword>
<dbReference type="GO" id="GO:0005230">
    <property type="term" value="F:extracellular ligand-gated monoatomic ion channel activity"/>
    <property type="evidence" value="ECO:0007669"/>
    <property type="project" value="InterPro"/>
</dbReference>
<evidence type="ECO:0000256" key="7">
    <source>
        <dbReference type="ARBA" id="ARBA00023065"/>
    </source>
</evidence>
<keyword evidence="9" id="KW-1015">Disulfide bond</keyword>
<dbReference type="GO" id="GO:0005254">
    <property type="term" value="F:chloride channel activity"/>
    <property type="evidence" value="ECO:0007669"/>
    <property type="project" value="UniProtKB-KW"/>
</dbReference>
<dbReference type="InterPro" id="IPR038050">
    <property type="entry name" value="Neuro_actylchol_rec"/>
</dbReference>
<feature type="domain" description="Neurotransmitter-gated ion-channel ligand-binding" evidence="20">
    <location>
        <begin position="82"/>
        <end position="286"/>
    </location>
</feature>
<dbReference type="CDD" id="cd19049">
    <property type="entry name" value="LGIC_TM_anion"/>
    <property type="match status" value="1"/>
</dbReference>
<comment type="caution">
    <text evidence="22">The sequence shown here is derived from an EMBL/GenBank/DDBJ whole genome shotgun (WGS) entry which is preliminary data.</text>
</comment>
<dbReference type="SUPFAM" id="SSF63712">
    <property type="entry name" value="Nicotinic receptor ligand binding domain-like"/>
    <property type="match status" value="1"/>
</dbReference>
<comment type="caution">
    <text evidence="18">Lacks conserved residue(s) required for the propagation of feature annotation.</text>
</comment>
<keyword evidence="5 18" id="KW-1133">Transmembrane helix</keyword>
<dbReference type="InterPro" id="IPR036719">
    <property type="entry name" value="Neuro-gated_channel_TM_sf"/>
</dbReference>
<evidence type="ECO:0000256" key="17">
    <source>
        <dbReference type="ARBA" id="ARBA00034104"/>
    </source>
</evidence>
<feature type="transmembrane region" description="Helical" evidence="18">
    <location>
        <begin position="288"/>
        <end position="310"/>
    </location>
</feature>
<dbReference type="PRINTS" id="PR01079">
    <property type="entry name" value="GABAARALPHA"/>
</dbReference>
<evidence type="ECO:0000256" key="1">
    <source>
        <dbReference type="ARBA" id="ARBA00022448"/>
    </source>
</evidence>
<sequence length="566" mass="65561">MHEHRPQARLPLPMGFPEGFRRSTASEPLSRGQRRLIFLIACDCTWPHRLQVSCKWSRPVHNSRMHKKVEDNNRESDMALTSQLLETLLDNYDSTQRPWHGVRPTSVTANMLIRSMGPISELDMEYSMDCYFRQRWTDQRLKFNGTINPISLHIKMLERIWKPDTYFHNGKGSYLHTITQPNKLLRIFRNGDVLYSMRLTIKARCPMQLQSFPMDRQSCPLTFGSYGYTADQLVYKWDSTLPVDLIPGLALSQFDLINYPYRNSTYIFNNGLFSVLHVNFNLQRHMGYFLIQVYVPCILIVVLSWVSFWINREATADRVGLGITTVLTLSTFGLDTRTDLPKVPYPTSLDWFVIMCFSFVIFTLLEFAGVHYFTKVGSGEFPLTDEEGEAVQEEGMAGDSDVEEEENVDLFVPLTSIEECSCRIRRDCDHVLETEPVSHRGAGRFVGYAAPPAPPPPPPPSRLKHRVRPLHEDERLHGSLRRGSRRHHHRRRQHCCSQFINCMLGNERYRDEMRRRADRGATVNSVSQIDKVSRVLFPCSFIVINLFYWFSSGRDRPAGWEVQNNA</sequence>
<keyword evidence="15" id="KW-1071">Ligand-gated ion channel</keyword>
<dbReference type="Proteomes" id="UP000821866">
    <property type="component" value="Unassembled WGS sequence"/>
</dbReference>
<dbReference type="InterPro" id="IPR036734">
    <property type="entry name" value="Neur_chan_lig-bd_sf"/>
</dbReference>
<keyword evidence="23" id="KW-1185">Reference proteome</keyword>
<evidence type="ECO:0000259" key="20">
    <source>
        <dbReference type="Pfam" id="PF02931"/>
    </source>
</evidence>
<dbReference type="InterPro" id="IPR006201">
    <property type="entry name" value="Neur_channel"/>
</dbReference>
<dbReference type="Pfam" id="PF02931">
    <property type="entry name" value="Neur_chan_LBD"/>
    <property type="match status" value="1"/>
</dbReference>
<evidence type="ECO:0000256" key="18">
    <source>
        <dbReference type="RuleBase" id="RU000687"/>
    </source>
</evidence>
<dbReference type="GO" id="GO:0045211">
    <property type="term" value="C:postsynaptic membrane"/>
    <property type="evidence" value="ECO:0007669"/>
    <property type="project" value="UniProtKB-SubCell"/>
</dbReference>
<evidence type="ECO:0000256" key="8">
    <source>
        <dbReference type="ARBA" id="ARBA00023136"/>
    </source>
</evidence>
<keyword evidence="7 18" id="KW-0406">Ion transport</keyword>
<evidence type="ECO:0000259" key="21">
    <source>
        <dbReference type="Pfam" id="PF02932"/>
    </source>
</evidence>
<dbReference type="Pfam" id="PF02932">
    <property type="entry name" value="Neur_chan_memb"/>
    <property type="match status" value="1"/>
</dbReference>
<evidence type="ECO:0000256" key="4">
    <source>
        <dbReference type="ARBA" id="ARBA00022729"/>
    </source>
</evidence>
<evidence type="ECO:0000256" key="6">
    <source>
        <dbReference type="ARBA" id="ARBA00023018"/>
    </source>
</evidence>
<name>A0A9J6DTJ1_RHIMP</name>
<keyword evidence="4" id="KW-0732">Signal</keyword>
<dbReference type="GO" id="GO:0099095">
    <property type="term" value="F:ligand-gated monoatomic anion channel activity"/>
    <property type="evidence" value="ECO:0007669"/>
    <property type="project" value="UniProtKB-ARBA"/>
</dbReference>
<evidence type="ECO:0000256" key="3">
    <source>
        <dbReference type="ARBA" id="ARBA00022692"/>
    </source>
</evidence>
<dbReference type="InterPro" id="IPR006029">
    <property type="entry name" value="Neurotrans-gated_channel_TM"/>
</dbReference>
<dbReference type="PRINTS" id="PR00253">
    <property type="entry name" value="GABAARECEPTR"/>
</dbReference>
<evidence type="ECO:0000256" key="10">
    <source>
        <dbReference type="ARBA" id="ARBA00023170"/>
    </source>
</evidence>
<reference evidence="22" key="2">
    <citation type="submission" date="2021-09" db="EMBL/GenBank/DDBJ databases">
        <authorList>
            <person name="Jia N."/>
            <person name="Wang J."/>
            <person name="Shi W."/>
            <person name="Du L."/>
            <person name="Sun Y."/>
            <person name="Zhan W."/>
            <person name="Jiang J."/>
            <person name="Wang Q."/>
            <person name="Zhang B."/>
            <person name="Ji P."/>
            <person name="Sakyi L.B."/>
            <person name="Cui X."/>
            <person name="Yuan T."/>
            <person name="Jiang B."/>
            <person name="Yang W."/>
            <person name="Lam T.T.-Y."/>
            <person name="Chang Q."/>
            <person name="Ding S."/>
            <person name="Wang X."/>
            <person name="Zhu J."/>
            <person name="Ruan X."/>
            <person name="Zhao L."/>
            <person name="Wei J."/>
            <person name="Que T."/>
            <person name="Du C."/>
            <person name="Cheng J."/>
            <person name="Dai P."/>
            <person name="Han X."/>
            <person name="Huang E."/>
            <person name="Gao Y."/>
            <person name="Liu J."/>
            <person name="Shao H."/>
            <person name="Ye R."/>
            <person name="Li L."/>
            <person name="Wei W."/>
            <person name="Wang X."/>
            <person name="Wang C."/>
            <person name="Huo Q."/>
            <person name="Li W."/>
            <person name="Guo W."/>
            <person name="Chen H."/>
            <person name="Chen S."/>
            <person name="Zhou L."/>
            <person name="Zhou L."/>
            <person name="Ni X."/>
            <person name="Tian J."/>
            <person name="Zhou Y."/>
            <person name="Sheng Y."/>
            <person name="Liu T."/>
            <person name="Pan Y."/>
            <person name="Xia L."/>
            <person name="Li J."/>
            <person name="Zhao F."/>
            <person name="Cao W."/>
        </authorList>
    </citation>
    <scope>NUCLEOTIDE SEQUENCE</scope>
    <source>
        <strain evidence="22">Rmic-2018</strain>
        <tissue evidence="22">Larvae</tissue>
    </source>
</reference>
<evidence type="ECO:0000256" key="2">
    <source>
        <dbReference type="ARBA" id="ARBA00022475"/>
    </source>
</evidence>
<reference evidence="22" key="1">
    <citation type="journal article" date="2020" name="Cell">
        <title>Large-Scale Comparative Analyses of Tick Genomes Elucidate Their Genetic Diversity and Vector Capacities.</title>
        <authorList>
            <consortium name="Tick Genome and Microbiome Consortium (TIGMIC)"/>
            <person name="Jia N."/>
            <person name="Wang J."/>
            <person name="Shi W."/>
            <person name="Du L."/>
            <person name="Sun Y."/>
            <person name="Zhan W."/>
            <person name="Jiang J.F."/>
            <person name="Wang Q."/>
            <person name="Zhang B."/>
            <person name="Ji P."/>
            <person name="Bell-Sakyi L."/>
            <person name="Cui X.M."/>
            <person name="Yuan T.T."/>
            <person name="Jiang B.G."/>
            <person name="Yang W.F."/>
            <person name="Lam T.T."/>
            <person name="Chang Q.C."/>
            <person name="Ding S.J."/>
            <person name="Wang X.J."/>
            <person name="Zhu J.G."/>
            <person name="Ruan X.D."/>
            <person name="Zhao L."/>
            <person name="Wei J.T."/>
            <person name="Ye R.Z."/>
            <person name="Que T.C."/>
            <person name="Du C.H."/>
            <person name="Zhou Y.H."/>
            <person name="Cheng J.X."/>
            <person name="Dai P.F."/>
            <person name="Guo W.B."/>
            <person name="Han X.H."/>
            <person name="Huang E.J."/>
            <person name="Li L.F."/>
            <person name="Wei W."/>
            <person name="Gao Y.C."/>
            <person name="Liu J.Z."/>
            <person name="Shao H.Z."/>
            <person name="Wang X."/>
            <person name="Wang C.C."/>
            <person name="Yang T.C."/>
            <person name="Huo Q.B."/>
            <person name="Li W."/>
            <person name="Chen H.Y."/>
            <person name="Chen S.E."/>
            <person name="Zhou L.G."/>
            <person name="Ni X.B."/>
            <person name="Tian J.H."/>
            <person name="Sheng Y."/>
            <person name="Liu T."/>
            <person name="Pan Y.S."/>
            <person name="Xia L.Y."/>
            <person name="Li J."/>
            <person name="Zhao F."/>
            <person name="Cao W.C."/>
        </authorList>
    </citation>
    <scope>NUCLEOTIDE SEQUENCE</scope>
    <source>
        <strain evidence="22">Rmic-2018</strain>
    </source>
</reference>
<feature type="domain" description="Neurotransmitter-gated ion-channel transmembrane" evidence="21">
    <location>
        <begin position="293"/>
        <end position="375"/>
    </location>
</feature>
<evidence type="ECO:0000256" key="9">
    <source>
        <dbReference type="ARBA" id="ARBA00023157"/>
    </source>
</evidence>
<dbReference type="Gene3D" id="1.20.58.390">
    <property type="entry name" value="Neurotransmitter-gated ion-channel transmembrane domain"/>
    <property type="match status" value="1"/>
</dbReference>
<organism evidence="22 23">
    <name type="scientific">Rhipicephalus microplus</name>
    <name type="common">Cattle tick</name>
    <name type="synonym">Boophilus microplus</name>
    <dbReference type="NCBI Taxonomy" id="6941"/>
    <lineage>
        <taxon>Eukaryota</taxon>
        <taxon>Metazoa</taxon>
        <taxon>Ecdysozoa</taxon>
        <taxon>Arthropoda</taxon>
        <taxon>Chelicerata</taxon>
        <taxon>Arachnida</taxon>
        <taxon>Acari</taxon>
        <taxon>Parasitiformes</taxon>
        <taxon>Ixodida</taxon>
        <taxon>Ixodoidea</taxon>
        <taxon>Ixodidae</taxon>
        <taxon>Rhipicephalinae</taxon>
        <taxon>Rhipicephalus</taxon>
        <taxon>Boophilus</taxon>
    </lineage>
</organism>
<evidence type="ECO:0000256" key="5">
    <source>
        <dbReference type="ARBA" id="ARBA00022989"/>
    </source>
</evidence>
<protein>
    <recommendedName>
        <fullName evidence="24">Gamma-aminobutyric acid receptor alpha-like</fullName>
    </recommendedName>
</protein>
<dbReference type="EMBL" id="JABSTU010000007">
    <property type="protein sequence ID" value="KAH8025316.1"/>
    <property type="molecule type" value="Genomic_DNA"/>
</dbReference>
<feature type="transmembrane region" description="Helical" evidence="18">
    <location>
        <begin position="535"/>
        <end position="551"/>
    </location>
</feature>
<dbReference type="CDD" id="cd19007">
    <property type="entry name" value="LGIC_ECD_GABAR_GRD-like"/>
    <property type="match status" value="1"/>
</dbReference>
<evidence type="ECO:0000256" key="11">
    <source>
        <dbReference type="ARBA" id="ARBA00023173"/>
    </source>
</evidence>
<dbReference type="PRINTS" id="PR00252">
    <property type="entry name" value="NRIONCHANNEL"/>
</dbReference>
<keyword evidence="6" id="KW-0770">Synapse</keyword>
<comment type="similarity">
    <text evidence="18">Belongs to the ligand-gated ion channel (TC 1.A.9) family.</text>
</comment>
<dbReference type="PROSITE" id="PS00236">
    <property type="entry name" value="NEUROTR_ION_CHANNEL"/>
    <property type="match status" value="1"/>
</dbReference>
<keyword evidence="2" id="KW-1003">Cell membrane</keyword>
<keyword evidence="10" id="KW-0675">Receptor</keyword>
<keyword evidence="3 18" id="KW-0812">Transmembrane</keyword>
<dbReference type="PANTHER" id="PTHR18945">
    <property type="entry name" value="NEUROTRANSMITTER GATED ION CHANNEL"/>
    <property type="match status" value="1"/>
</dbReference>
<evidence type="ECO:0000256" key="12">
    <source>
        <dbReference type="ARBA" id="ARBA00023180"/>
    </source>
</evidence>
<dbReference type="Gene3D" id="2.70.170.10">
    <property type="entry name" value="Neurotransmitter-gated ion-channel ligand-binding domain"/>
    <property type="match status" value="1"/>
</dbReference>
<dbReference type="GO" id="GO:0004890">
    <property type="term" value="F:GABA-A receptor activity"/>
    <property type="evidence" value="ECO:0007669"/>
    <property type="project" value="InterPro"/>
</dbReference>
<keyword evidence="1 18" id="KW-0813">Transport</keyword>
<dbReference type="InterPro" id="IPR006028">
    <property type="entry name" value="GABAA/Glycine_rcpt"/>
</dbReference>
<gene>
    <name evidence="22" type="ORF">HPB51_006940</name>
</gene>
<keyword evidence="16 18" id="KW-0407">Ion channel</keyword>
<evidence type="ECO:0000313" key="23">
    <source>
        <dbReference type="Proteomes" id="UP000821866"/>
    </source>
</evidence>
<keyword evidence="12" id="KW-0325">Glycoprotein</keyword>
<dbReference type="InterPro" id="IPR006202">
    <property type="entry name" value="Neur_chan_lig-bd"/>
</dbReference>
<evidence type="ECO:0000256" key="15">
    <source>
        <dbReference type="ARBA" id="ARBA00023286"/>
    </source>
</evidence>
<keyword evidence="8 18" id="KW-0472">Membrane</keyword>
<dbReference type="FunFam" id="2.70.170.10:FF:000003">
    <property type="entry name" value="Putative gamma-aminobutyric acid receptor subunit gamma-2"/>
    <property type="match status" value="1"/>
</dbReference>
<dbReference type="VEuPathDB" id="VectorBase:LOC119169316"/>
<evidence type="ECO:0000313" key="22">
    <source>
        <dbReference type="EMBL" id="KAH8025316.1"/>
    </source>
</evidence>
<dbReference type="GO" id="GO:0034707">
    <property type="term" value="C:chloride channel complex"/>
    <property type="evidence" value="ECO:0007669"/>
    <property type="project" value="UniProtKB-KW"/>
</dbReference>
<accession>A0A9J6DTJ1</accession>
<dbReference type="InterPro" id="IPR018000">
    <property type="entry name" value="Neurotransmitter_ion_chnl_CS"/>
</dbReference>
<comment type="subcellular location">
    <subcellularLocation>
        <location evidence="17">Postsynaptic cell membrane</location>
        <topology evidence="17">Multi-pass membrane protein</topology>
    </subcellularLocation>
</comment>
<dbReference type="AlphaFoldDB" id="A0A9J6DTJ1"/>